<evidence type="ECO:0000259" key="7">
    <source>
        <dbReference type="Pfam" id="PF01890"/>
    </source>
</evidence>
<dbReference type="UniPathway" id="UPA00148"/>
<feature type="domain" description="Cobalamin biosynthesis central region" evidence="9">
    <location>
        <begin position="139"/>
        <end position="235"/>
    </location>
</feature>
<dbReference type="CDD" id="cd11646">
    <property type="entry name" value="Precorrin_3B_C17_MT"/>
    <property type="match status" value="1"/>
</dbReference>
<evidence type="ECO:0000256" key="1">
    <source>
        <dbReference type="ARBA" id="ARBA00004953"/>
    </source>
</evidence>
<evidence type="ECO:0000259" key="9">
    <source>
        <dbReference type="Pfam" id="PF11761"/>
    </source>
</evidence>
<dbReference type="Gene3D" id="3.30.420.180">
    <property type="entry name" value="CobE/GbiG C-terminal domain"/>
    <property type="match status" value="1"/>
</dbReference>
<evidence type="ECO:0000256" key="4">
    <source>
        <dbReference type="ARBA" id="ARBA00022679"/>
    </source>
</evidence>
<dbReference type="SUPFAM" id="SSF159672">
    <property type="entry name" value="CbiG N-terminal domain-like"/>
    <property type="match status" value="1"/>
</dbReference>
<evidence type="ECO:0000256" key="2">
    <source>
        <dbReference type="ARBA" id="ARBA00022573"/>
    </source>
</evidence>
<dbReference type="InterPro" id="IPR021745">
    <property type="entry name" value="CbiG_mid"/>
</dbReference>
<dbReference type="PANTHER" id="PTHR47036">
    <property type="entry name" value="COBALT-FACTOR III C(17)-METHYLTRANSFERASE-RELATED"/>
    <property type="match status" value="1"/>
</dbReference>
<comment type="caution">
    <text evidence="10">The sequence shown here is derived from an EMBL/GenBank/DDBJ whole genome shotgun (WGS) entry which is preliminary data.</text>
</comment>
<reference evidence="10 11" key="1">
    <citation type="submission" date="2018-11" db="EMBL/GenBank/DDBJ databases">
        <title>Whole genome sequencing of an environmental sample.</title>
        <authorList>
            <person name="Sarangi A.N."/>
            <person name="Singh D."/>
            <person name="Tripathy S."/>
        </authorList>
    </citation>
    <scope>NUCLEOTIDE SEQUENCE [LARGE SCALE GENOMIC DNA]</scope>
    <source>
        <strain evidence="10 11">Lakshadweep</strain>
    </source>
</reference>
<dbReference type="Gene3D" id="3.30.950.10">
    <property type="entry name" value="Methyltransferase, Cobalt-precorrin-4 Transmethylase, Domain 2"/>
    <property type="match status" value="1"/>
</dbReference>
<dbReference type="Pfam" id="PF01890">
    <property type="entry name" value="CbiG_C"/>
    <property type="match status" value="1"/>
</dbReference>
<dbReference type="Pfam" id="PF11760">
    <property type="entry name" value="CbiG_N"/>
    <property type="match status" value="1"/>
</dbReference>
<dbReference type="InterPro" id="IPR051810">
    <property type="entry name" value="Precorrin_MeTrfase"/>
</dbReference>
<feature type="domain" description="CobE/GbiG C-terminal" evidence="7">
    <location>
        <begin position="238"/>
        <end position="378"/>
    </location>
</feature>
<dbReference type="Gene3D" id="3.40.50.11220">
    <property type="match status" value="1"/>
</dbReference>
<dbReference type="GO" id="GO:0030789">
    <property type="term" value="F:precorrin-3B C17-methyltransferase activity"/>
    <property type="evidence" value="ECO:0007669"/>
    <property type="project" value="UniProtKB-EC"/>
</dbReference>
<evidence type="ECO:0000259" key="6">
    <source>
        <dbReference type="Pfam" id="PF00590"/>
    </source>
</evidence>
<sequence>MFAAITTTATGARSLILVCQALPATLWLPETVASTVDLPADLAVKTYSGSLKAVVAQLWPAQTGFIFALASGAVVRLIAPLLTDKATDPAVVVVDDAGQFAISLCGGHQGGGDRLTQRISQLLAATPVITSAAQQQQLPGIDVLGEPFGWQRGTGNWTGVASAIARGEAIQVIQEAGTTLWQQHLPAHHPFQFGWPEVPTPASKTAVSPQARVWISPIQRRFDVEATMPKVQWHPRVLWVGLGCERGTSQALMERAIADTLRLRHLALAAVAGIATLDLKADETGLLALCQAHHWPLKCFTANELRSVPVPHPSPVVEQAVGTPSVAEAAAIRAAMAIAPPSTSAGDCPVKTAENCLCITKKVIREVGEPGAVTVAVAEANGEYTGRPGQLSLVGTGPGSLDQITPAAKDALSQADAIIGYSLYVDLIRPLLRPGQIVEGWPITQEQQRAERAIALAQWGLTVAVISSGDCGIYAMAGLVLETLQAQGWDGQTPTVTSYPGISALQAAAARVGAPLMHDFCAISLSDLLTPWPVIEKRLAAAAAADFVIALYNPKSQKRTEQIAIAQQLILQHRSAETPAALVRSAYRPDESIIVTTLGDLLDHPIDMLTTVIIGNRSTQLYANQLITPRGYRL</sequence>
<keyword evidence="11" id="KW-1185">Reference proteome</keyword>
<name>A0A4V2E2J6_9CYAN</name>
<dbReference type="PANTHER" id="PTHR47036:SF1">
    <property type="entry name" value="COBALT-FACTOR III C(17)-METHYLTRANSFERASE-RELATED"/>
    <property type="match status" value="1"/>
</dbReference>
<dbReference type="Pfam" id="PF00590">
    <property type="entry name" value="TP_methylase"/>
    <property type="match status" value="1"/>
</dbReference>
<dbReference type="SUPFAM" id="SSF53790">
    <property type="entry name" value="Tetrapyrrole methylase"/>
    <property type="match status" value="1"/>
</dbReference>
<dbReference type="Pfam" id="PF11761">
    <property type="entry name" value="CbiG_mid"/>
    <property type="match status" value="1"/>
</dbReference>
<dbReference type="NCBIfam" id="TIGR01466">
    <property type="entry name" value="cobJ_cbiH"/>
    <property type="match status" value="1"/>
</dbReference>
<keyword evidence="2" id="KW-0169">Cobalamin biosynthesis</keyword>
<dbReference type="InterPro" id="IPR038029">
    <property type="entry name" value="GbiG_N_sf"/>
</dbReference>
<dbReference type="InterPro" id="IPR000878">
    <property type="entry name" value="4pyrrol_Mease"/>
</dbReference>
<dbReference type="InterPro" id="IPR021744">
    <property type="entry name" value="CbiG_N"/>
</dbReference>
<feature type="domain" description="Tetrapyrrole methylase" evidence="6">
    <location>
        <begin position="391"/>
        <end position="601"/>
    </location>
</feature>
<dbReference type="InterPro" id="IPR014777">
    <property type="entry name" value="4pyrrole_Mease_sub1"/>
</dbReference>
<dbReference type="SUPFAM" id="SSF159664">
    <property type="entry name" value="CobE/GbiG C-terminal domain-like"/>
    <property type="match status" value="1"/>
</dbReference>
<protein>
    <submittedName>
        <fullName evidence="10">Precorrin-3B C(17)-methyltransferase</fullName>
        <ecNumber evidence="10">2.1.1.131</ecNumber>
    </submittedName>
</protein>
<dbReference type="GO" id="GO:0009236">
    <property type="term" value="P:cobalamin biosynthetic process"/>
    <property type="evidence" value="ECO:0007669"/>
    <property type="project" value="UniProtKB-UniPathway"/>
</dbReference>
<dbReference type="GO" id="GO:0032259">
    <property type="term" value="P:methylation"/>
    <property type="evidence" value="ECO:0007669"/>
    <property type="project" value="UniProtKB-KW"/>
</dbReference>
<evidence type="ECO:0000313" key="11">
    <source>
        <dbReference type="Proteomes" id="UP000292459"/>
    </source>
</evidence>
<feature type="domain" description="Cobalamin synthesis G N-terminal" evidence="8">
    <location>
        <begin position="54"/>
        <end position="133"/>
    </location>
</feature>
<dbReference type="OrthoDB" id="9772960at2"/>
<dbReference type="AlphaFoldDB" id="A0A4V2E2J6"/>
<dbReference type="RefSeq" id="WP_052288577.1">
    <property type="nucleotide sequence ID" value="NZ_QVFV01000002.1"/>
</dbReference>
<dbReference type="InterPro" id="IPR014776">
    <property type="entry name" value="4pyrrole_Mease_sub2"/>
</dbReference>
<evidence type="ECO:0000256" key="3">
    <source>
        <dbReference type="ARBA" id="ARBA00022603"/>
    </source>
</evidence>
<dbReference type="InterPro" id="IPR006363">
    <property type="entry name" value="Cbl_synth_CobJ/CibH_dom"/>
</dbReference>
<keyword evidence="5" id="KW-0949">S-adenosyl-L-methionine</keyword>
<evidence type="ECO:0000256" key="5">
    <source>
        <dbReference type="ARBA" id="ARBA00022691"/>
    </source>
</evidence>
<dbReference type="Gene3D" id="3.40.1010.10">
    <property type="entry name" value="Cobalt-precorrin-4 Transmethylase, Domain 1"/>
    <property type="match status" value="1"/>
</dbReference>
<dbReference type="EMBL" id="QVFV01000002">
    <property type="protein sequence ID" value="RZM78786.1"/>
    <property type="molecule type" value="Genomic_DNA"/>
</dbReference>
<evidence type="ECO:0000259" key="8">
    <source>
        <dbReference type="Pfam" id="PF11760"/>
    </source>
</evidence>
<dbReference type="EC" id="2.1.1.131" evidence="10"/>
<accession>A0A4V2E2J6</accession>
<evidence type="ECO:0000313" key="10">
    <source>
        <dbReference type="EMBL" id="RZM78786.1"/>
    </source>
</evidence>
<dbReference type="InterPro" id="IPR002750">
    <property type="entry name" value="CobE/GbiG_C"/>
</dbReference>
<gene>
    <name evidence="10" type="primary">cobJ</name>
    <name evidence="10" type="ORF">DYY88_08295</name>
</gene>
<keyword evidence="3 10" id="KW-0489">Methyltransferase</keyword>
<organism evidence="10 11">
    <name type="scientific">Leptolyngbya iicbica LK</name>
    <dbReference type="NCBI Taxonomy" id="2294035"/>
    <lineage>
        <taxon>Bacteria</taxon>
        <taxon>Bacillati</taxon>
        <taxon>Cyanobacteriota</taxon>
        <taxon>Cyanophyceae</taxon>
        <taxon>Leptolyngbyales</taxon>
        <taxon>Leptolyngbyaceae</taxon>
        <taxon>Leptolyngbya group</taxon>
        <taxon>Leptolyngbya</taxon>
        <taxon>Leptolyngbya iicbica</taxon>
    </lineage>
</organism>
<dbReference type="InterPro" id="IPR036518">
    <property type="entry name" value="CobE/GbiG_C_sf"/>
</dbReference>
<keyword evidence="4 10" id="KW-0808">Transferase</keyword>
<proteinExistence type="predicted"/>
<dbReference type="InterPro" id="IPR035996">
    <property type="entry name" value="4pyrrol_Methylase_sf"/>
</dbReference>
<dbReference type="Proteomes" id="UP000292459">
    <property type="component" value="Unassembled WGS sequence"/>
</dbReference>
<comment type="pathway">
    <text evidence="1">Cofactor biosynthesis; adenosylcobalamin biosynthesis.</text>
</comment>